<accession>A0A7C4PMD0</accession>
<sequence>MGAMAFVSLARLNAYRNRTFRLEPGTRLTSLDEAVDYIHERGFIFFWPYKGFLFPSLWTAAAGDRPVADEHDDPGHVTWGWKDSLLGKRLVYYARVLRKRNTFLSLDLLPYFYALSPNYGSPEEDYLIDYEAGKLTAEARAVYEALLDQGPLDTVALRKAARLTSKSSDTPFNRALEELQVTFRILPVGVAEAGAWNYAFIYDLVPRHFPDVIERAHPISEWEARRVLVLHALRSLGAARAIHLQRLFGWPTGLFEKAVDKLAQNGELACNVAVEGSNDPHLALPELISG</sequence>
<protein>
    <recommendedName>
        <fullName evidence="2">Winged helix-turn-helix domain-containing protein</fullName>
    </recommendedName>
</protein>
<evidence type="ECO:0008006" key="2">
    <source>
        <dbReference type="Google" id="ProtNLM"/>
    </source>
</evidence>
<comment type="caution">
    <text evidence="1">The sequence shown here is derived from an EMBL/GenBank/DDBJ whole genome shotgun (WGS) entry which is preliminary data.</text>
</comment>
<evidence type="ECO:0000313" key="1">
    <source>
        <dbReference type="EMBL" id="HGS22149.1"/>
    </source>
</evidence>
<dbReference type="EMBL" id="DSYK01000475">
    <property type="protein sequence ID" value="HGS22149.1"/>
    <property type="molecule type" value="Genomic_DNA"/>
</dbReference>
<proteinExistence type="predicted"/>
<dbReference type="AlphaFoldDB" id="A0A7C4PMD0"/>
<name>A0A7C4PMD0_9CHLR</name>
<dbReference type="Pfam" id="PF24741">
    <property type="entry name" value="AlkZ-rel"/>
    <property type="match status" value="1"/>
</dbReference>
<dbReference type="InterPro" id="IPR056298">
    <property type="entry name" value="AlkZ-rel"/>
</dbReference>
<reference evidence="1" key="1">
    <citation type="journal article" date="2020" name="mSystems">
        <title>Genome- and Community-Level Interaction Insights into Carbon Utilization and Element Cycling Functions of Hydrothermarchaeota in Hydrothermal Sediment.</title>
        <authorList>
            <person name="Zhou Z."/>
            <person name="Liu Y."/>
            <person name="Xu W."/>
            <person name="Pan J."/>
            <person name="Luo Z.H."/>
            <person name="Li M."/>
        </authorList>
    </citation>
    <scope>NUCLEOTIDE SEQUENCE [LARGE SCALE GENOMIC DNA]</scope>
    <source>
        <strain evidence="1">SpSt-573</strain>
    </source>
</reference>
<organism evidence="1">
    <name type="scientific">Anaerolinea thermolimosa</name>
    <dbReference type="NCBI Taxonomy" id="229919"/>
    <lineage>
        <taxon>Bacteria</taxon>
        <taxon>Bacillati</taxon>
        <taxon>Chloroflexota</taxon>
        <taxon>Anaerolineae</taxon>
        <taxon>Anaerolineales</taxon>
        <taxon>Anaerolineaceae</taxon>
        <taxon>Anaerolinea</taxon>
    </lineage>
</organism>
<gene>
    <name evidence="1" type="ORF">ENT37_09795</name>
</gene>